<name>A0A0F9M150_9ZZZZ</name>
<reference evidence="1" key="1">
    <citation type="journal article" date="2015" name="Nature">
        <title>Complex archaea that bridge the gap between prokaryotes and eukaryotes.</title>
        <authorList>
            <person name="Spang A."/>
            <person name="Saw J.H."/>
            <person name="Jorgensen S.L."/>
            <person name="Zaremba-Niedzwiedzka K."/>
            <person name="Martijn J."/>
            <person name="Lind A.E."/>
            <person name="van Eijk R."/>
            <person name="Schleper C."/>
            <person name="Guy L."/>
            <person name="Ettema T.J."/>
        </authorList>
    </citation>
    <scope>NUCLEOTIDE SEQUENCE</scope>
</reference>
<accession>A0A0F9M150</accession>
<proteinExistence type="predicted"/>
<comment type="caution">
    <text evidence="1">The sequence shown here is derived from an EMBL/GenBank/DDBJ whole genome shotgun (WGS) entry which is preliminary data.</text>
</comment>
<gene>
    <name evidence="1" type="ORF">LCGC14_1130630</name>
</gene>
<protein>
    <submittedName>
        <fullName evidence="1">Uncharacterized protein</fullName>
    </submittedName>
</protein>
<dbReference type="EMBL" id="LAZR01005292">
    <property type="protein sequence ID" value="KKN01155.1"/>
    <property type="molecule type" value="Genomic_DNA"/>
</dbReference>
<evidence type="ECO:0000313" key="1">
    <source>
        <dbReference type="EMBL" id="KKN01155.1"/>
    </source>
</evidence>
<dbReference type="AlphaFoldDB" id="A0A0F9M150"/>
<sequence length="118" mass="13040">MAFTIVTVAEMQFMAGENVDAAGDVTANHQFLHDYAAGYLSSLVKLDLIGGWAGLTANIKFLFTEWAARFAGTQLIAYNTAGYTSLIEAEDMMTCHIYRMQQIEKILNDSSVQDFQSV</sequence>
<organism evidence="1">
    <name type="scientific">marine sediment metagenome</name>
    <dbReference type="NCBI Taxonomy" id="412755"/>
    <lineage>
        <taxon>unclassified sequences</taxon>
        <taxon>metagenomes</taxon>
        <taxon>ecological metagenomes</taxon>
    </lineage>
</organism>